<dbReference type="Proteomes" id="UP000821845">
    <property type="component" value="Chromosome 8"/>
</dbReference>
<name>A0ACB7RNK9_HYAAI</name>
<keyword evidence="2" id="KW-1185">Reference proteome</keyword>
<protein>
    <submittedName>
        <fullName evidence="1">Uncharacterized protein</fullName>
    </submittedName>
</protein>
<comment type="caution">
    <text evidence="1">The sequence shown here is derived from an EMBL/GenBank/DDBJ whole genome shotgun (WGS) entry which is preliminary data.</text>
</comment>
<proteinExistence type="predicted"/>
<evidence type="ECO:0000313" key="1">
    <source>
        <dbReference type="EMBL" id="KAH6923396.1"/>
    </source>
</evidence>
<gene>
    <name evidence="1" type="ORF">HPB50_001035</name>
</gene>
<dbReference type="EMBL" id="CM023488">
    <property type="protein sequence ID" value="KAH6923396.1"/>
    <property type="molecule type" value="Genomic_DNA"/>
</dbReference>
<organism evidence="1 2">
    <name type="scientific">Hyalomma asiaticum</name>
    <name type="common">Tick</name>
    <dbReference type="NCBI Taxonomy" id="266040"/>
    <lineage>
        <taxon>Eukaryota</taxon>
        <taxon>Metazoa</taxon>
        <taxon>Ecdysozoa</taxon>
        <taxon>Arthropoda</taxon>
        <taxon>Chelicerata</taxon>
        <taxon>Arachnida</taxon>
        <taxon>Acari</taxon>
        <taxon>Parasitiformes</taxon>
        <taxon>Ixodida</taxon>
        <taxon>Ixodoidea</taxon>
        <taxon>Ixodidae</taxon>
        <taxon>Hyalomminae</taxon>
        <taxon>Hyalomma</taxon>
    </lineage>
</organism>
<evidence type="ECO:0000313" key="2">
    <source>
        <dbReference type="Proteomes" id="UP000821845"/>
    </source>
</evidence>
<accession>A0ACB7RNK9</accession>
<sequence>MSHQDLNSLCYYLNLLHPVYLHRIDDFRFSSWPRLSGSTRERAVRDIRSFLESVQPVSLRVGYVAWFYCWLMSHHVLGPWLAYRINVSPAPSYDNLYYIPERLADAMGFPSCGATLATSLNRFGRFACIVVRDTVSGTLQQVVCIRTFDECPYLVVCPLASTHVRRLRSVLSTVLRGDPGELLVACGSSLNAATLEVATDYANLR</sequence>
<reference evidence="1" key="1">
    <citation type="submission" date="2020-05" db="EMBL/GenBank/DDBJ databases">
        <title>Large-scale comparative analyses of tick genomes elucidate their genetic diversity and vector capacities.</title>
        <authorList>
            <person name="Jia N."/>
            <person name="Wang J."/>
            <person name="Shi W."/>
            <person name="Du L."/>
            <person name="Sun Y."/>
            <person name="Zhan W."/>
            <person name="Jiang J."/>
            <person name="Wang Q."/>
            <person name="Zhang B."/>
            <person name="Ji P."/>
            <person name="Sakyi L.B."/>
            <person name="Cui X."/>
            <person name="Yuan T."/>
            <person name="Jiang B."/>
            <person name="Yang W."/>
            <person name="Lam T.T.-Y."/>
            <person name="Chang Q."/>
            <person name="Ding S."/>
            <person name="Wang X."/>
            <person name="Zhu J."/>
            <person name="Ruan X."/>
            <person name="Zhao L."/>
            <person name="Wei J."/>
            <person name="Que T."/>
            <person name="Du C."/>
            <person name="Cheng J."/>
            <person name="Dai P."/>
            <person name="Han X."/>
            <person name="Huang E."/>
            <person name="Gao Y."/>
            <person name="Liu J."/>
            <person name="Shao H."/>
            <person name="Ye R."/>
            <person name="Li L."/>
            <person name="Wei W."/>
            <person name="Wang X."/>
            <person name="Wang C."/>
            <person name="Yang T."/>
            <person name="Huo Q."/>
            <person name="Li W."/>
            <person name="Guo W."/>
            <person name="Chen H."/>
            <person name="Zhou L."/>
            <person name="Ni X."/>
            <person name="Tian J."/>
            <person name="Zhou Y."/>
            <person name="Sheng Y."/>
            <person name="Liu T."/>
            <person name="Pan Y."/>
            <person name="Xia L."/>
            <person name="Li J."/>
            <person name="Zhao F."/>
            <person name="Cao W."/>
        </authorList>
    </citation>
    <scope>NUCLEOTIDE SEQUENCE</scope>
    <source>
        <strain evidence="1">Hyas-2018</strain>
    </source>
</reference>